<evidence type="ECO:0000259" key="3">
    <source>
        <dbReference type="PROSITE" id="PS50108"/>
    </source>
</evidence>
<evidence type="ECO:0000313" key="4">
    <source>
        <dbReference type="EMBL" id="URE21780.1"/>
    </source>
</evidence>
<evidence type="ECO:0000256" key="2">
    <source>
        <dbReference type="SAM" id="Phobius"/>
    </source>
</evidence>
<dbReference type="AlphaFoldDB" id="A0A9E7GVN3"/>
<evidence type="ECO:0000313" key="5">
    <source>
        <dbReference type="Proteomes" id="UP001055439"/>
    </source>
</evidence>
<keyword evidence="2" id="KW-1133">Transmembrane helix</keyword>
<dbReference type="Pfam" id="PF00786">
    <property type="entry name" value="PBD"/>
    <property type="match status" value="1"/>
</dbReference>
<sequence>MRKEEWRRPYVGPDGDGGKEEGEVNYEKQVEKHGASSLETKESQGGPAQKPRSCLHDRGLPQPMLRSPAPIYLDYYMGVQAWVLSTITGKLLLYGFLMTTLQLLGHALHMAEKFRNSLSLAVKHMLCDTLSVLDLSAMAIKMKGLLKGIKYISHIFVHKEQEMEIGYPTDVKHVAHVGFDNLYGSSPSWMNDYKTSPDFSSGSLSNFGSREPSWASQDFDQQRELQPPPEIFTDHPCPDLPKAPKKRKPKKAKAKSPSPARSSRSSASRDSYSTAFEDFGETRSEFRLV</sequence>
<dbReference type="SMART" id="SM00285">
    <property type="entry name" value="PBD"/>
    <property type="match status" value="1"/>
</dbReference>
<evidence type="ECO:0000256" key="1">
    <source>
        <dbReference type="SAM" id="MobiDB-lite"/>
    </source>
</evidence>
<feature type="compositionally biased region" description="Polar residues" evidence="1">
    <location>
        <begin position="201"/>
        <end position="219"/>
    </location>
</feature>
<keyword evidence="5" id="KW-1185">Reference proteome</keyword>
<reference evidence="4" key="1">
    <citation type="submission" date="2022-05" db="EMBL/GenBank/DDBJ databases">
        <title>The Musa troglodytarum L. genome provides insights into the mechanism of non-climacteric behaviour and enrichment of carotenoids.</title>
        <authorList>
            <person name="Wang J."/>
        </authorList>
    </citation>
    <scope>NUCLEOTIDE SEQUENCE</scope>
    <source>
        <tissue evidence="4">Leaf</tissue>
    </source>
</reference>
<organism evidence="4 5">
    <name type="scientific">Musa troglodytarum</name>
    <name type="common">fe'i banana</name>
    <dbReference type="NCBI Taxonomy" id="320322"/>
    <lineage>
        <taxon>Eukaryota</taxon>
        <taxon>Viridiplantae</taxon>
        <taxon>Streptophyta</taxon>
        <taxon>Embryophyta</taxon>
        <taxon>Tracheophyta</taxon>
        <taxon>Spermatophyta</taxon>
        <taxon>Magnoliopsida</taxon>
        <taxon>Liliopsida</taxon>
        <taxon>Zingiberales</taxon>
        <taxon>Musaceae</taxon>
        <taxon>Musa</taxon>
    </lineage>
</organism>
<dbReference type="Proteomes" id="UP001055439">
    <property type="component" value="Chromosome 7"/>
</dbReference>
<feature type="region of interest" description="Disordered" evidence="1">
    <location>
        <begin position="1"/>
        <end position="61"/>
    </location>
</feature>
<dbReference type="InterPro" id="IPR036936">
    <property type="entry name" value="CRIB_dom_sf"/>
</dbReference>
<feature type="compositionally biased region" description="Low complexity" evidence="1">
    <location>
        <begin position="255"/>
        <end position="269"/>
    </location>
</feature>
<keyword evidence="2" id="KW-0812">Transmembrane</keyword>
<dbReference type="EMBL" id="CP097509">
    <property type="protein sequence ID" value="URE21780.1"/>
    <property type="molecule type" value="Genomic_DNA"/>
</dbReference>
<proteinExistence type="predicted"/>
<dbReference type="PANTHER" id="PTHR47846">
    <property type="entry name" value="OS06G0681300 PROTEIN-RELATED"/>
    <property type="match status" value="1"/>
</dbReference>
<feature type="domain" description="CRIB" evidence="3">
    <location>
        <begin position="165"/>
        <end position="178"/>
    </location>
</feature>
<dbReference type="OrthoDB" id="4206278at2759"/>
<name>A0A9E7GVN3_9LILI</name>
<keyword evidence="2" id="KW-0472">Membrane</keyword>
<feature type="compositionally biased region" description="Basic residues" evidence="1">
    <location>
        <begin position="243"/>
        <end position="254"/>
    </location>
</feature>
<gene>
    <name evidence="4" type="ORF">MUK42_10887</name>
</gene>
<feature type="transmembrane region" description="Helical" evidence="2">
    <location>
        <begin position="91"/>
        <end position="109"/>
    </location>
</feature>
<dbReference type="CDD" id="cd00132">
    <property type="entry name" value="CRIB"/>
    <property type="match status" value="1"/>
</dbReference>
<dbReference type="Gene3D" id="3.90.810.10">
    <property type="entry name" value="CRIB domain"/>
    <property type="match status" value="1"/>
</dbReference>
<dbReference type="PROSITE" id="PS50108">
    <property type="entry name" value="CRIB"/>
    <property type="match status" value="1"/>
</dbReference>
<dbReference type="PANTHER" id="PTHR47846:SF4">
    <property type="entry name" value="WASP-RELATED PROTEIN"/>
    <property type="match status" value="1"/>
</dbReference>
<feature type="region of interest" description="Disordered" evidence="1">
    <location>
        <begin position="201"/>
        <end position="274"/>
    </location>
</feature>
<accession>A0A9E7GVN3</accession>
<protein>
    <submittedName>
        <fullName evidence="4">P21-Rho-binding domain</fullName>
    </submittedName>
</protein>
<dbReference type="InterPro" id="IPR000095">
    <property type="entry name" value="CRIB_dom"/>
</dbReference>
<feature type="compositionally biased region" description="Basic and acidic residues" evidence="1">
    <location>
        <begin position="16"/>
        <end position="42"/>
    </location>
</feature>